<accession>A0A5F2EPK9</accession>
<keyword evidence="2" id="KW-1185">Reference proteome</keyword>
<name>A0A2S0WM34_9ACTN</name>
<sequence length="110" mass="10433">MGRVASKLDKGGPALALVGTGLDIAQGKGPGKAILSGGVGVGAGALLVASAPVSAPVLLVGAGAVGVGIVGSMVADKVWDDVVPEGAKKAIDGGLKAVGGGARHVWNKVF</sequence>
<evidence type="ECO:0000313" key="1">
    <source>
        <dbReference type="EMBL" id="AWB92362.1"/>
    </source>
</evidence>
<accession>A0A2S0WM34</accession>
<evidence type="ECO:0000313" key="2">
    <source>
        <dbReference type="Proteomes" id="UP000244384"/>
    </source>
</evidence>
<protein>
    <submittedName>
        <fullName evidence="1">Uncharacterized protein</fullName>
    </submittedName>
</protein>
<dbReference type="Proteomes" id="UP000244384">
    <property type="component" value="Chromosome"/>
</dbReference>
<proteinExistence type="predicted"/>
<reference evidence="2" key="1">
    <citation type="submission" date="2018-01" db="EMBL/GenBank/DDBJ databases">
        <authorList>
            <person name="Li J."/>
        </authorList>
    </citation>
    <scope>NUCLEOTIDE SEQUENCE [LARGE SCALE GENOMIC DNA]</scope>
    <source>
        <strain evidence="2">592</strain>
    </source>
</reference>
<dbReference type="EMBL" id="CP026952">
    <property type="protein sequence ID" value="AWB92362.1"/>
    <property type="molecule type" value="Genomic_DNA"/>
</dbReference>
<dbReference type="KEGG" id="aez:C3E78_09200"/>
<organism evidence="1 2">
    <name type="scientific">Aeromicrobium chenweiae</name>
    <dbReference type="NCBI Taxonomy" id="2079793"/>
    <lineage>
        <taxon>Bacteria</taxon>
        <taxon>Bacillati</taxon>
        <taxon>Actinomycetota</taxon>
        <taxon>Actinomycetes</taxon>
        <taxon>Propionibacteriales</taxon>
        <taxon>Nocardioidaceae</taxon>
        <taxon>Aeromicrobium</taxon>
    </lineage>
</organism>
<dbReference type="RefSeq" id="WP_108578007.1">
    <property type="nucleotide sequence ID" value="NZ_CP026952.1"/>
</dbReference>
<gene>
    <name evidence="1" type="ORF">C3E78_09200</name>
</gene>
<dbReference type="AlphaFoldDB" id="A0A2S0WM34"/>